<protein>
    <submittedName>
        <fullName evidence="3">Uncharacterized protein</fullName>
    </submittedName>
</protein>
<evidence type="ECO:0000313" key="3">
    <source>
        <dbReference type="EMBL" id="MBB6262520.1"/>
    </source>
</evidence>
<keyword evidence="2" id="KW-0812">Transmembrane</keyword>
<comment type="caution">
    <text evidence="3">The sequence shown here is derived from an EMBL/GenBank/DDBJ whole genome shotgun (WGS) entry which is preliminary data.</text>
</comment>
<dbReference type="EMBL" id="JACIIU010000037">
    <property type="protein sequence ID" value="MBB6262520.1"/>
    <property type="molecule type" value="Genomic_DNA"/>
</dbReference>
<name>A0A841M0E7_9HYPH</name>
<accession>A0A841M0E7</accession>
<proteinExistence type="predicted"/>
<sequence>MTGQELPPPTEADKSPPRWADTSMSRKEEANWDDVDKLQGVKASNDILWHKCYGLIVVFLMVFFVLVFVASLGAWIIHQITPWCWLTPEQLSKIQSVIFSGSLGAIVSSYMQKQLQK</sequence>
<organism evidence="3 4">
    <name type="scientific">Paenochrobactrum gallinarii</name>
    <dbReference type="NCBI Taxonomy" id="643673"/>
    <lineage>
        <taxon>Bacteria</taxon>
        <taxon>Pseudomonadati</taxon>
        <taxon>Pseudomonadota</taxon>
        <taxon>Alphaproteobacteria</taxon>
        <taxon>Hyphomicrobiales</taxon>
        <taxon>Brucellaceae</taxon>
        <taxon>Paenochrobactrum</taxon>
    </lineage>
</organism>
<keyword evidence="2" id="KW-0472">Membrane</keyword>
<evidence type="ECO:0000313" key="4">
    <source>
        <dbReference type="Proteomes" id="UP000555393"/>
    </source>
</evidence>
<feature type="transmembrane region" description="Helical" evidence="2">
    <location>
        <begin position="52"/>
        <end position="78"/>
    </location>
</feature>
<dbReference type="AlphaFoldDB" id="A0A841M0E7"/>
<keyword evidence="2" id="KW-1133">Transmembrane helix</keyword>
<evidence type="ECO:0000256" key="2">
    <source>
        <dbReference type="SAM" id="Phobius"/>
    </source>
</evidence>
<gene>
    <name evidence="3" type="ORF">FHS77_003096</name>
</gene>
<feature type="compositionally biased region" description="Pro residues" evidence="1">
    <location>
        <begin position="1"/>
        <end position="10"/>
    </location>
</feature>
<feature type="region of interest" description="Disordered" evidence="1">
    <location>
        <begin position="1"/>
        <end position="27"/>
    </location>
</feature>
<reference evidence="3 4" key="1">
    <citation type="submission" date="2020-08" db="EMBL/GenBank/DDBJ databases">
        <title>Genomic Encyclopedia of Type Strains, Phase IV (KMG-IV): sequencing the most valuable type-strain genomes for metagenomic binning, comparative biology and taxonomic classification.</title>
        <authorList>
            <person name="Goeker M."/>
        </authorList>
    </citation>
    <scope>NUCLEOTIDE SEQUENCE [LARGE SCALE GENOMIC DNA]</scope>
    <source>
        <strain evidence="3 4">DSM 22336</strain>
    </source>
</reference>
<keyword evidence="4" id="KW-1185">Reference proteome</keyword>
<dbReference type="Proteomes" id="UP000555393">
    <property type="component" value="Unassembled WGS sequence"/>
</dbReference>
<evidence type="ECO:0000256" key="1">
    <source>
        <dbReference type="SAM" id="MobiDB-lite"/>
    </source>
</evidence>